<protein>
    <submittedName>
        <fullName evidence="3">Fimbrial protein SthD</fullName>
    </submittedName>
</protein>
<keyword evidence="1" id="KW-0732">Signal</keyword>
<feature type="chain" id="PRO_5039893013" evidence="1">
    <location>
        <begin position="21"/>
        <end position="177"/>
    </location>
</feature>
<keyword evidence="4" id="KW-1185">Reference proteome</keyword>
<accession>A0A9J6Q281</accession>
<dbReference type="Pfam" id="PF00419">
    <property type="entry name" value="Fimbrial"/>
    <property type="match status" value="1"/>
</dbReference>
<dbReference type="GO" id="GO:0043709">
    <property type="term" value="P:cell adhesion involved in single-species biofilm formation"/>
    <property type="evidence" value="ECO:0007669"/>
    <property type="project" value="TreeGrafter"/>
</dbReference>
<dbReference type="AlphaFoldDB" id="A0A9J6Q281"/>
<sequence length="177" mass="18427">MNKWNSSVLALLLFAHAAAAYNDQDVVNFSVSGNITQSVCSVTVPGRVDLGVYARQDLAFAGAHSANIPFTINLTGCTQGLTRATVTFTGMPYDDGSWGSVIYANQADAGAQGIGLQIYNADGASPVNLANGVSYTFPVDAQTAGGNLTLIARLYSPEGKSTAGEFSSAVTLNFIYN</sequence>
<dbReference type="SUPFAM" id="SSF49401">
    <property type="entry name" value="Bacterial adhesins"/>
    <property type="match status" value="1"/>
</dbReference>
<dbReference type="Proteomes" id="UP001063816">
    <property type="component" value="Unassembled WGS sequence"/>
</dbReference>
<dbReference type="Gene3D" id="2.60.40.1090">
    <property type="entry name" value="Fimbrial-type adhesion domain"/>
    <property type="match status" value="1"/>
</dbReference>
<feature type="signal peptide" evidence="1">
    <location>
        <begin position="1"/>
        <end position="20"/>
    </location>
</feature>
<evidence type="ECO:0000313" key="4">
    <source>
        <dbReference type="Proteomes" id="UP001063816"/>
    </source>
</evidence>
<dbReference type="InterPro" id="IPR008966">
    <property type="entry name" value="Adhesion_dom_sf"/>
</dbReference>
<dbReference type="InterPro" id="IPR036937">
    <property type="entry name" value="Adhesion_dom_fimbrial_sf"/>
</dbReference>
<dbReference type="PANTHER" id="PTHR33420">
    <property type="entry name" value="FIMBRIAL SUBUNIT ELFA-RELATED"/>
    <property type="match status" value="1"/>
</dbReference>
<dbReference type="EMBL" id="JAMGZK010000052">
    <property type="protein sequence ID" value="MCU6665808.1"/>
    <property type="molecule type" value="Genomic_DNA"/>
</dbReference>
<evidence type="ECO:0000259" key="2">
    <source>
        <dbReference type="Pfam" id="PF00419"/>
    </source>
</evidence>
<dbReference type="RefSeq" id="WP_271283350.1">
    <property type="nucleotide sequence ID" value="NZ_JAMGZK010000052.1"/>
</dbReference>
<dbReference type="InterPro" id="IPR000259">
    <property type="entry name" value="Adhesion_dom_fimbrial"/>
</dbReference>
<dbReference type="GO" id="GO:0009289">
    <property type="term" value="C:pilus"/>
    <property type="evidence" value="ECO:0007669"/>
    <property type="project" value="InterPro"/>
</dbReference>
<gene>
    <name evidence="3" type="ORF">M8014_15820</name>
</gene>
<evidence type="ECO:0000256" key="1">
    <source>
        <dbReference type="SAM" id="SignalP"/>
    </source>
</evidence>
<reference evidence="3" key="1">
    <citation type="submission" date="2022-05" db="EMBL/GenBank/DDBJ databases">
        <title>Description of a novel species of Leclercia; Leclercia tamurae and the Proposal for a Novel Genus Silvania gen. nov. Containing Two Novel Species Silvania hatchlandensis sp. nov. and Silvania confinis sp. nov. Isolated from the Rhizosphere of Oak.</title>
        <authorList>
            <person name="Maddock D.W."/>
            <person name="Brady C.L."/>
            <person name="Denman S."/>
            <person name="Arnold D."/>
        </authorList>
    </citation>
    <scope>NUCLEOTIDE SEQUENCE</scope>
    <source>
        <strain evidence="3">H19S6</strain>
    </source>
</reference>
<proteinExistence type="predicted"/>
<comment type="caution">
    <text evidence="3">The sequence shown here is derived from an EMBL/GenBank/DDBJ whole genome shotgun (WGS) entry which is preliminary data.</text>
</comment>
<feature type="domain" description="Fimbrial-type adhesion" evidence="2">
    <location>
        <begin position="31"/>
        <end position="176"/>
    </location>
</feature>
<dbReference type="InterPro" id="IPR050263">
    <property type="entry name" value="Bact_Fimbrial_Adh_Pro"/>
</dbReference>
<name>A0A9J6Q281_9ENTR</name>
<dbReference type="PANTHER" id="PTHR33420:SF27">
    <property type="entry name" value="PROTEIN FIMG"/>
    <property type="match status" value="1"/>
</dbReference>
<evidence type="ECO:0000313" key="3">
    <source>
        <dbReference type="EMBL" id="MCU6665808.1"/>
    </source>
</evidence>
<organism evidence="3 4">
    <name type="scientific">Silvania hatchlandensis</name>
    <dbReference type="NCBI Taxonomy" id="2926469"/>
    <lineage>
        <taxon>Bacteria</taxon>
        <taxon>Pseudomonadati</taxon>
        <taxon>Pseudomonadota</taxon>
        <taxon>Gammaproteobacteria</taxon>
        <taxon>Enterobacterales</taxon>
        <taxon>Enterobacteriaceae</taxon>
        <taxon>Silvania</taxon>
    </lineage>
</organism>